<organism evidence="1 2">
    <name type="scientific">Streptomyces aurantiogriseus</name>
    <dbReference type="NCBI Taxonomy" id="66870"/>
    <lineage>
        <taxon>Bacteria</taxon>
        <taxon>Bacillati</taxon>
        <taxon>Actinomycetota</taxon>
        <taxon>Actinomycetes</taxon>
        <taxon>Kitasatosporales</taxon>
        <taxon>Streptomycetaceae</taxon>
        <taxon>Streptomyces</taxon>
    </lineage>
</organism>
<protein>
    <submittedName>
        <fullName evidence="1">Uncharacterized protein</fullName>
    </submittedName>
</protein>
<sequence length="79" mass="8438">MLQFPLSGNDETPGVITTRLGDLVVIFKATPEQQQTQILKDAAPAPCATAEAEVRPATLRTCHGPVTSRIGMQCVSVIF</sequence>
<dbReference type="SUPFAM" id="SSF51011">
    <property type="entry name" value="Glycosyl hydrolase domain"/>
    <property type="match status" value="1"/>
</dbReference>
<name>A0A918BVU9_9ACTN</name>
<proteinExistence type="predicted"/>
<keyword evidence="2" id="KW-1185">Reference proteome</keyword>
<evidence type="ECO:0000313" key="1">
    <source>
        <dbReference type="EMBL" id="GGQ95367.1"/>
    </source>
</evidence>
<comment type="caution">
    <text evidence="1">The sequence shown here is derived from an EMBL/GenBank/DDBJ whole genome shotgun (WGS) entry which is preliminary data.</text>
</comment>
<gene>
    <name evidence="1" type="ORF">GCM10010251_07310</name>
</gene>
<reference evidence="1" key="1">
    <citation type="journal article" date="2014" name="Int. J. Syst. Evol. Microbiol.">
        <title>Complete genome sequence of Corynebacterium casei LMG S-19264T (=DSM 44701T), isolated from a smear-ripened cheese.</title>
        <authorList>
            <consortium name="US DOE Joint Genome Institute (JGI-PGF)"/>
            <person name="Walter F."/>
            <person name="Albersmeier A."/>
            <person name="Kalinowski J."/>
            <person name="Ruckert C."/>
        </authorList>
    </citation>
    <scope>NUCLEOTIDE SEQUENCE</scope>
    <source>
        <strain evidence="1">JCM 4346</strain>
    </source>
</reference>
<dbReference type="Proteomes" id="UP000658320">
    <property type="component" value="Unassembled WGS sequence"/>
</dbReference>
<evidence type="ECO:0000313" key="2">
    <source>
        <dbReference type="Proteomes" id="UP000658320"/>
    </source>
</evidence>
<dbReference type="RefSeq" id="WP_189932150.1">
    <property type="nucleotide sequence ID" value="NZ_BMSX01000002.1"/>
</dbReference>
<dbReference type="EMBL" id="BMSX01000002">
    <property type="protein sequence ID" value="GGQ95367.1"/>
    <property type="molecule type" value="Genomic_DNA"/>
</dbReference>
<accession>A0A918BVU9</accession>
<dbReference type="AlphaFoldDB" id="A0A918BVU9"/>
<reference evidence="1" key="2">
    <citation type="submission" date="2020-09" db="EMBL/GenBank/DDBJ databases">
        <authorList>
            <person name="Sun Q."/>
            <person name="Ohkuma M."/>
        </authorList>
    </citation>
    <scope>NUCLEOTIDE SEQUENCE</scope>
    <source>
        <strain evidence="1">JCM 4346</strain>
    </source>
</reference>